<keyword evidence="4 8" id="KW-0276">Fatty acid metabolism</keyword>
<comment type="function">
    <text evidence="8">Transfers the 4'-phosphopantetheine moiety from coenzyme A to a Ser of acyl-carrier-protein.</text>
</comment>
<comment type="similarity">
    <text evidence="8">Belongs to the P-Pant transferase superfamily. AcpS family.</text>
</comment>
<evidence type="ECO:0000259" key="9">
    <source>
        <dbReference type="Pfam" id="PF01648"/>
    </source>
</evidence>
<reference evidence="10" key="1">
    <citation type="submission" date="2023-01" db="EMBL/GenBank/DDBJ databases">
        <title>Oxazolidinone resistance genes in florfenicol resistant enterococci from beef cattle and veal calves at slaughter.</title>
        <authorList>
            <person name="Biggel M."/>
        </authorList>
    </citation>
    <scope>NUCLEOTIDE SEQUENCE</scope>
    <source>
        <strain evidence="10">K204-1</strain>
    </source>
</reference>
<evidence type="ECO:0000256" key="7">
    <source>
        <dbReference type="ARBA" id="ARBA00023160"/>
    </source>
</evidence>
<accession>A0AAF0BGB9</accession>
<evidence type="ECO:0000256" key="1">
    <source>
        <dbReference type="ARBA" id="ARBA00022516"/>
    </source>
</evidence>
<dbReference type="GO" id="GO:0005737">
    <property type="term" value="C:cytoplasm"/>
    <property type="evidence" value="ECO:0007669"/>
    <property type="project" value="UniProtKB-SubCell"/>
</dbReference>
<keyword evidence="7 8" id="KW-0275">Fatty acid biosynthesis</keyword>
<dbReference type="EC" id="2.7.8.7" evidence="8"/>
<evidence type="ECO:0000256" key="2">
    <source>
        <dbReference type="ARBA" id="ARBA00022679"/>
    </source>
</evidence>
<feature type="binding site" evidence="8">
    <location>
        <position position="8"/>
    </location>
    <ligand>
        <name>Mg(2+)</name>
        <dbReference type="ChEBI" id="CHEBI:18420"/>
    </ligand>
</feature>
<keyword evidence="6 8" id="KW-0443">Lipid metabolism</keyword>
<protein>
    <recommendedName>
        <fullName evidence="8">Holo-[acyl-carrier-protein] synthase</fullName>
        <shortName evidence="8">Holo-ACP synthase</shortName>
        <ecNumber evidence="8">2.7.8.7</ecNumber>
    </recommendedName>
    <alternativeName>
        <fullName evidence="8">4'-phosphopantetheinyl transferase AcpS</fullName>
    </alternativeName>
</protein>
<keyword evidence="8" id="KW-0963">Cytoplasm</keyword>
<comment type="subcellular location">
    <subcellularLocation>
        <location evidence="8">Cytoplasm</location>
    </subcellularLocation>
</comment>
<sequence length="116" mass="13197">MIVGIGVDLVELYRMEKIIKESPRFVQKVLTPEEYRCFEQKKGRHQVEYLAGRFAAKEAFSKAWGTGIGKLTFQDIEVLNEANGRPYVAFSPHAGRVHISLSHSEMQAIAYVILEK</sequence>
<dbReference type="RefSeq" id="WP_023606083.1">
    <property type="nucleotide sequence ID" value="NZ_CP081833.1"/>
</dbReference>
<dbReference type="SUPFAM" id="SSF56214">
    <property type="entry name" value="4'-phosphopantetheinyl transferase"/>
    <property type="match status" value="1"/>
</dbReference>
<evidence type="ECO:0000256" key="3">
    <source>
        <dbReference type="ARBA" id="ARBA00022723"/>
    </source>
</evidence>
<dbReference type="GO" id="GO:0000287">
    <property type="term" value="F:magnesium ion binding"/>
    <property type="evidence" value="ECO:0007669"/>
    <property type="project" value="UniProtKB-UniRule"/>
</dbReference>
<evidence type="ECO:0000256" key="8">
    <source>
        <dbReference type="HAMAP-Rule" id="MF_00101"/>
    </source>
</evidence>
<dbReference type="NCBIfam" id="TIGR00556">
    <property type="entry name" value="pantethn_trn"/>
    <property type="match status" value="1"/>
</dbReference>
<proteinExistence type="inferred from homology"/>
<comment type="catalytic activity">
    <reaction evidence="8">
        <text>apo-[ACP] + CoA = holo-[ACP] + adenosine 3',5'-bisphosphate + H(+)</text>
        <dbReference type="Rhea" id="RHEA:12068"/>
        <dbReference type="Rhea" id="RHEA-COMP:9685"/>
        <dbReference type="Rhea" id="RHEA-COMP:9690"/>
        <dbReference type="ChEBI" id="CHEBI:15378"/>
        <dbReference type="ChEBI" id="CHEBI:29999"/>
        <dbReference type="ChEBI" id="CHEBI:57287"/>
        <dbReference type="ChEBI" id="CHEBI:58343"/>
        <dbReference type="ChEBI" id="CHEBI:64479"/>
        <dbReference type="EC" id="2.7.8.7"/>
    </reaction>
</comment>
<evidence type="ECO:0000313" key="10">
    <source>
        <dbReference type="EMBL" id="WCG21787.1"/>
    </source>
</evidence>
<name>A0AAF0BGB9_9ENTE</name>
<feature type="binding site" evidence="8">
    <location>
        <position position="58"/>
    </location>
    <ligand>
        <name>Mg(2+)</name>
        <dbReference type="ChEBI" id="CHEBI:18420"/>
    </ligand>
</feature>
<feature type="domain" description="4'-phosphopantetheinyl transferase" evidence="9">
    <location>
        <begin position="4"/>
        <end position="107"/>
    </location>
</feature>
<comment type="cofactor">
    <cofactor evidence="8">
        <name>Mg(2+)</name>
        <dbReference type="ChEBI" id="CHEBI:18420"/>
    </cofactor>
</comment>
<dbReference type="GO" id="GO:0006633">
    <property type="term" value="P:fatty acid biosynthetic process"/>
    <property type="evidence" value="ECO:0007669"/>
    <property type="project" value="UniProtKB-UniRule"/>
</dbReference>
<dbReference type="InterPro" id="IPR002582">
    <property type="entry name" value="ACPS"/>
</dbReference>
<dbReference type="InterPro" id="IPR004568">
    <property type="entry name" value="Ppantetheine-prot_Trfase_dom"/>
</dbReference>
<gene>
    <name evidence="8 10" type="primary">acpS</name>
    <name evidence="10" type="ORF">PML95_05105</name>
</gene>
<dbReference type="InterPro" id="IPR008278">
    <property type="entry name" value="4-PPantetheinyl_Trfase_dom"/>
</dbReference>
<dbReference type="EMBL" id="CP116507">
    <property type="protein sequence ID" value="WCG21787.1"/>
    <property type="molecule type" value="Genomic_DNA"/>
</dbReference>
<keyword evidence="3 8" id="KW-0479">Metal-binding</keyword>
<dbReference type="Pfam" id="PF01648">
    <property type="entry name" value="ACPS"/>
    <property type="match status" value="1"/>
</dbReference>
<evidence type="ECO:0000256" key="4">
    <source>
        <dbReference type="ARBA" id="ARBA00022832"/>
    </source>
</evidence>
<dbReference type="Gene3D" id="3.90.470.20">
    <property type="entry name" value="4'-phosphopantetheinyl transferase domain"/>
    <property type="match status" value="1"/>
</dbReference>
<dbReference type="GO" id="GO:0008897">
    <property type="term" value="F:holo-[acyl-carrier-protein] synthase activity"/>
    <property type="evidence" value="ECO:0007669"/>
    <property type="project" value="UniProtKB-UniRule"/>
</dbReference>
<dbReference type="HAMAP" id="MF_00101">
    <property type="entry name" value="AcpS"/>
    <property type="match status" value="1"/>
</dbReference>
<organism evidence="10 11">
    <name type="scientific">Vagococcus lutrae</name>
    <dbReference type="NCBI Taxonomy" id="81947"/>
    <lineage>
        <taxon>Bacteria</taxon>
        <taxon>Bacillati</taxon>
        <taxon>Bacillota</taxon>
        <taxon>Bacilli</taxon>
        <taxon>Lactobacillales</taxon>
        <taxon>Enterococcaceae</taxon>
        <taxon>Vagococcus</taxon>
    </lineage>
</organism>
<keyword evidence="1 8" id="KW-0444">Lipid biosynthesis</keyword>
<keyword evidence="2 8" id="KW-0808">Transferase</keyword>
<evidence type="ECO:0000256" key="5">
    <source>
        <dbReference type="ARBA" id="ARBA00022842"/>
    </source>
</evidence>
<dbReference type="NCBIfam" id="TIGR00516">
    <property type="entry name" value="acpS"/>
    <property type="match status" value="1"/>
</dbReference>
<dbReference type="InterPro" id="IPR037143">
    <property type="entry name" value="4-PPantetheinyl_Trfase_dom_sf"/>
</dbReference>
<dbReference type="Proteomes" id="UP001179600">
    <property type="component" value="Chromosome"/>
</dbReference>
<dbReference type="AlphaFoldDB" id="A0AAF0BGB9"/>
<evidence type="ECO:0000313" key="11">
    <source>
        <dbReference type="Proteomes" id="UP001179600"/>
    </source>
</evidence>
<evidence type="ECO:0000256" key="6">
    <source>
        <dbReference type="ARBA" id="ARBA00023098"/>
    </source>
</evidence>
<keyword evidence="5 8" id="KW-0460">Magnesium</keyword>